<evidence type="ECO:0000313" key="1">
    <source>
        <dbReference type="EMBL" id="HJC69270.1"/>
    </source>
</evidence>
<sequence>MSNIELTDVDGDALTIYIRDESTWITCTSGTEEVTVGPFPTQVVRSVVDRGFEVEGGTLSALVRRTPGGTVRLTEEMRERAWEAFALESGVQGGEEEAAAREALDRALEAALASPARPPAAEALADELRRAAITIADVDRLADHLVAHGYRKGTSL</sequence>
<organism evidence="1 2">
    <name type="scientific">Candidatus Brachybacterium intestinipullorum</name>
    <dbReference type="NCBI Taxonomy" id="2838512"/>
    <lineage>
        <taxon>Bacteria</taxon>
        <taxon>Bacillati</taxon>
        <taxon>Actinomycetota</taxon>
        <taxon>Actinomycetes</taxon>
        <taxon>Micrococcales</taxon>
        <taxon>Dermabacteraceae</taxon>
        <taxon>Brachybacterium</taxon>
    </lineage>
</organism>
<evidence type="ECO:0000313" key="2">
    <source>
        <dbReference type="Proteomes" id="UP000823854"/>
    </source>
</evidence>
<comment type="caution">
    <text evidence="1">The sequence shown here is derived from an EMBL/GenBank/DDBJ whole genome shotgun (WGS) entry which is preliminary data.</text>
</comment>
<dbReference type="Proteomes" id="UP000823854">
    <property type="component" value="Unassembled WGS sequence"/>
</dbReference>
<reference evidence="1" key="2">
    <citation type="submission" date="2021-04" db="EMBL/GenBank/DDBJ databases">
        <authorList>
            <person name="Gilroy R."/>
        </authorList>
    </citation>
    <scope>NUCLEOTIDE SEQUENCE</scope>
    <source>
        <strain evidence="1">CHK130-7132</strain>
    </source>
</reference>
<reference evidence="1" key="1">
    <citation type="journal article" date="2021" name="PeerJ">
        <title>Extensive microbial diversity within the chicken gut microbiome revealed by metagenomics and culture.</title>
        <authorList>
            <person name="Gilroy R."/>
            <person name="Ravi A."/>
            <person name="Getino M."/>
            <person name="Pursley I."/>
            <person name="Horton D.L."/>
            <person name="Alikhan N.F."/>
            <person name="Baker D."/>
            <person name="Gharbi K."/>
            <person name="Hall N."/>
            <person name="Watson M."/>
            <person name="Adriaenssens E.M."/>
            <person name="Foster-Nyarko E."/>
            <person name="Jarju S."/>
            <person name="Secka A."/>
            <person name="Antonio M."/>
            <person name="Oren A."/>
            <person name="Chaudhuri R.R."/>
            <person name="La Ragione R."/>
            <person name="Hildebrand F."/>
            <person name="Pallen M.J."/>
        </authorList>
    </citation>
    <scope>NUCLEOTIDE SEQUENCE</scope>
    <source>
        <strain evidence="1">CHK130-7132</strain>
    </source>
</reference>
<dbReference type="EMBL" id="DWWC01000116">
    <property type="protein sequence ID" value="HJC69270.1"/>
    <property type="molecule type" value="Genomic_DNA"/>
</dbReference>
<accession>A0A9D2Q1N1</accession>
<name>A0A9D2Q1N1_9MICO</name>
<gene>
    <name evidence="1" type="ORF">H9932_06285</name>
</gene>
<protein>
    <submittedName>
        <fullName evidence="1">Uncharacterized protein</fullName>
    </submittedName>
</protein>
<proteinExistence type="predicted"/>
<dbReference type="AlphaFoldDB" id="A0A9D2Q1N1"/>